<dbReference type="PANTHER" id="PTHR11669">
    <property type="entry name" value="REPLICATION FACTOR C / DNA POLYMERASE III GAMMA-TAU SUBUNIT"/>
    <property type="match status" value="1"/>
</dbReference>
<evidence type="ECO:0000256" key="8">
    <source>
        <dbReference type="ARBA" id="ARBA00022833"/>
    </source>
</evidence>
<comment type="catalytic activity">
    <reaction evidence="11">
        <text>DNA(n) + a 2'-deoxyribonucleoside 5'-triphosphate = DNA(n+1) + diphosphate</text>
        <dbReference type="Rhea" id="RHEA:22508"/>
        <dbReference type="Rhea" id="RHEA-COMP:17339"/>
        <dbReference type="Rhea" id="RHEA-COMP:17340"/>
        <dbReference type="ChEBI" id="CHEBI:33019"/>
        <dbReference type="ChEBI" id="CHEBI:61560"/>
        <dbReference type="ChEBI" id="CHEBI:173112"/>
        <dbReference type="EC" id="2.7.7.7"/>
    </reaction>
</comment>
<dbReference type="InterPro" id="IPR022754">
    <property type="entry name" value="DNA_pol_III_gamma-3"/>
</dbReference>
<dbReference type="GO" id="GO:0006261">
    <property type="term" value="P:DNA-templated DNA replication"/>
    <property type="evidence" value="ECO:0007669"/>
    <property type="project" value="TreeGrafter"/>
</dbReference>
<sequence>MAVQSLYRRYRPQRFSELKGQEHVVRALKNAVINSREGHAYLFSGPRGTGKTTTARILAKVLNCEKPIEGEPCCECGSCLAVQQGNSFDVIELDAASNNSVDDIRDIIAAASLGSPGRHKVYILDEVHMLSKNASAALLKTLEEPPSHVVFVLATTDPEKVAETIRSRTQHLQFHLLPIDELEAHVRWVVADAGIEISDEAIYAVLRQGAGSARDTLSALELSAATGGVLDEVTPVDEFVEAFIQFDAGRLLAAVANTVNFGRDPRTIVNDLVRHLRDCFLTQMAPQLVQLPESRMAVLTTQATHLGTPRIVKIIEGLGLSMNDMRNAPDSRVVLEVALVRLVHRELQTGVESLLARIERLEKELESRPTFAPAPVNPVTGKAVLGGRAAQDPSAPLVRPVVAPTPVVDTAPVVSGVGSAEQVAATWSTAVIGQLKGMSRAIAQMAKPIDRDGTLVLLVDNDPSAKRVSDNLPQMLGVIHQAAGGVCSVIVETRLAEARSAPIVRPDLIAEEDFIDPDEVKALPTISKASLKNELTDAFPGSELLSEEE</sequence>
<evidence type="ECO:0000256" key="5">
    <source>
        <dbReference type="ARBA" id="ARBA00022705"/>
    </source>
</evidence>
<dbReference type="FunFam" id="3.40.50.300:FF:000014">
    <property type="entry name" value="DNA polymerase III subunit gamma/tau"/>
    <property type="match status" value="1"/>
</dbReference>
<dbReference type="InterPro" id="IPR003593">
    <property type="entry name" value="AAA+_ATPase"/>
</dbReference>
<dbReference type="SMART" id="SM00382">
    <property type="entry name" value="AAA"/>
    <property type="match status" value="1"/>
</dbReference>
<dbReference type="InterPro" id="IPR008921">
    <property type="entry name" value="DNA_pol3_clamp-load_cplx_C"/>
</dbReference>
<name>A0A6J6BJF6_9ZZZZ</name>
<keyword evidence="4" id="KW-0548">Nucleotidyltransferase</keyword>
<keyword evidence="6" id="KW-0479">Metal-binding</keyword>
<dbReference type="Pfam" id="PF13177">
    <property type="entry name" value="DNA_pol3_delta2"/>
    <property type="match status" value="1"/>
</dbReference>
<feature type="domain" description="AAA+ ATPase" evidence="12">
    <location>
        <begin position="37"/>
        <end position="180"/>
    </location>
</feature>
<evidence type="ECO:0000256" key="3">
    <source>
        <dbReference type="ARBA" id="ARBA00022679"/>
    </source>
</evidence>
<gene>
    <name evidence="13" type="ORF">UFOPK1421_00499</name>
    <name evidence="14" type="ORF">UFOPK3889_00167</name>
</gene>
<keyword evidence="7" id="KW-0547">Nucleotide-binding</keyword>
<dbReference type="Gene3D" id="1.20.272.10">
    <property type="match status" value="1"/>
</dbReference>
<keyword evidence="3" id="KW-0808">Transferase</keyword>
<dbReference type="Gene3D" id="3.40.50.300">
    <property type="entry name" value="P-loop containing nucleotide triphosphate hydrolases"/>
    <property type="match status" value="1"/>
</dbReference>
<keyword evidence="10" id="KW-0239">DNA-directed DNA polymerase</keyword>
<evidence type="ECO:0000256" key="1">
    <source>
        <dbReference type="ARBA" id="ARBA00006360"/>
    </source>
</evidence>
<keyword evidence="9" id="KW-0067">ATP-binding</keyword>
<evidence type="ECO:0000256" key="10">
    <source>
        <dbReference type="ARBA" id="ARBA00022932"/>
    </source>
</evidence>
<dbReference type="CDD" id="cd00009">
    <property type="entry name" value="AAA"/>
    <property type="match status" value="1"/>
</dbReference>
<evidence type="ECO:0000259" key="12">
    <source>
        <dbReference type="SMART" id="SM00382"/>
    </source>
</evidence>
<dbReference type="GO" id="GO:0009360">
    <property type="term" value="C:DNA polymerase III complex"/>
    <property type="evidence" value="ECO:0007669"/>
    <property type="project" value="InterPro"/>
</dbReference>
<evidence type="ECO:0000256" key="9">
    <source>
        <dbReference type="ARBA" id="ARBA00022840"/>
    </source>
</evidence>
<keyword evidence="5" id="KW-0235">DNA replication</keyword>
<dbReference type="InterPro" id="IPR012763">
    <property type="entry name" value="DNA_pol_III_sug/sutau_N"/>
</dbReference>
<dbReference type="NCBIfam" id="TIGR02397">
    <property type="entry name" value="dnaX_nterm"/>
    <property type="match status" value="1"/>
</dbReference>
<evidence type="ECO:0000256" key="11">
    <source>
        <dbReference type="ARBA" id="ARBA00049244"/>
    </source>
</evidence>
<dbReference type="GO" id="GO:0046872">
    <property type="term" value="F:metal ion binding"/>
    <property type="evidence" value="ECO:0007669"/>
    <property type="project" value="UniProtKB-KW"/>
</dbReference>
<dbReference type="GO" id="GO:0003887">
    <property type="term" value="F:DNA-directed DNA polymerase activity"/>
    <property type="evidence" value="ECO:0007669"/>
    <property type="project" value="UniProtKB-KW"/>
</dbReference>
<dbReference type="EC" id="2.7.7.7" evidence="2"/>
<accession>A0A6J6BJF6</accession>
<keyword evidence="8" id="KW-0862">Zinc</keyword>
<dbReference type="InterPro" id="IPR027417">
    <property type="entry name" value="P-loop_NTPase"/>
</dbReference>
<comment type="similarity">
    <text evidence="1">Belongs to the DnaX/STICHEL family.</text>
</comment>
<proteinExistence type="inferred from homology"/>
<organism evidence="13">
    <name type="scientific">freshwater metagenome</name>
    <dbReference type="NCBI Taxonomy" id="449393"/>
    <lineage>
        <taxon>unclassified sequences</taxon>
        <taxon>metagenomes</taxon>
        <taxon>ecological metagenomes</taxon>
    </lineage>
</organism>
<dbReference type="EMBL" id="CAEZSL010000040">
    <property type="protein sequence ID" value="CAB4538348.1"/>
    <property type="molecule type" value="Genomic_DNA"/>
</dbReference>
<evidence type="ECO:0000256" key="4">
    <source>
        <dbReference type="ARBA" id="ARBA00022695"/>
    </source>
</evidence>
<protein>
    <recommendedName>
        <fullName evidence="2">DNA-directed DNA polymerase</fullName>
        <ecNumber evidence="2">2.7.7.7</ecNumber>
    </recommendedName>
</protein>
<evidence type="ECO:0000256" key="2">
    <source>
        <dbReference type="ARBA" id="ARBA00012417"/>
    </source>
</evidence>
<dbReference type="EMBL" id="CAFBNZ010000015">
    <property type="protein sequence ID" value="CAB4967216.1"/>
    <property type="molecule type" value="Genomic_DNA"/>
</dbReference>
<evidence type="ECO:0000313" key="13">
    <source>
        <dbReference type="EMBL" id="CAB4538348.1"/>
    </source>
</evidence>
<dbReference type="Pfam" id="PF12169">
    <property type="entry name" value="DNA_pol3_gamma3"/>
    <property type="match status" value="1"/>
</dbReference>
<dbReference type="AlphaFoldDB" id="A0A6J6BJF6"/>
<evidence type="ECO:0000313" key="14">
    <source>
        <dbReference type="EMBL" id="CAB4967216.1"/>
    </source>
</evidence>
<dbReference type="SUPFAM" id="SSF52540">
    <property type="entry name" value="P-loop containing nucleoside triphosphate hydrolases"/>
    <property type="match status" value="1"/>
</dbReference>
<dbReference type="InterPro" id="IPR050238">
    <property type="entry name" value="DNA_Rep/Repair_Clamp_Loader"/>
</dbReference>
<dbReference type="PANTHER" id="PTHR11669:SF0">
    <property type="entry name" value="PROTEIN STICHEL-LIKE 2"/>
    <property type="match status" value="1"/>
</dbReference>
<dbReference type="GO" id="GO:0003677">
    <property type="term" value="F:DNA binding"/>
    <property type="evidence" value="ECO:0007669"/>
    <property type="project" value="InterPro"/>
</dbReference>
<reference evidence="13" key="1">
    <citation type="submission" date="2020-05" db="EMBL/GenBank/DDBJ databases">
        <authorList>
            <person name="Chiriac C."/>
            <person name="Salcher M."/>
            <person name="Ghai R."/>
            <person name="Kavagutti S V."/>
        </authorList>
    </citation>
    <scope>NUCLEOTIDE SEQUENCE</scope>
</reference>
<dbReference type="GO" id="GO:0005524">
    <property type="term" value="F:ATP binding"/>
    <property type="evidence" value="ECO:0007669"/>
    <property type="project" value="UniProtKB-KW"/>
</dbReference>
<dbReference type="SUPFAM" id="SSF48019">
    <property type="entry name" value="post-AAA+ oligomerization domain-like"/>
    <property type="match status" value="1"/>
</dbReference>
<evidence type="ECO:0000256" key="7">
    <source>
        <dbReference type="ARBA" id="ARBA00022741"/>
    </source>
</evidence>
<evidence type="ECO:0000256" key="6">
    <source>
        <dbReference type="ARBA" id="ARBA00022723"/>
    </source>
</evidence>